<reference evidence="1 2" key="1">
    <citation type="submission" date="2019-03" db="EMBL/GenBank/DDBJ databases">
        <title>An improved genome assembly of the fluke Schistosoma japonicum.</title>
        <authorList>
            <person name="Hu W."/>
            <person name="Luo F."/>
            <person name="Yin M."/>
            <person name="Mo X."/>
            <person name="Sun C."/>
            <person name="Wu Q."/>
            <person name="Zhu B."/>
            <person name="Xiang M."/>
            <person name="Wang J."/>
            <person name="Wang Y."/>
            <person name="Zhang T."/>
            <person name="Xu B."/>
            <person name="Zheng H."/>
            <person name="Feng Z."/>
        </authorList>
    </citation>
    <scope>NUCLEOTIDE SEQUENCE [LARGE SCALE GENOMIC DNA]</scope>
    <source>
        <strain evidence="1">HuSjv2</strain>
        <tissue evidence="1">Worms</tissue>
    </source>
</reference>
<comment type="caution">
    <text evidence="1">The sequence shown here is derived from an EMBL/GenBank/DDBJ whole genome shotgun (WGS) entry which is preliminary data.</text>
</comment>
<dbReference type="STRING" id="6182.A0A4Z2D553"/>
<gene>
    <name evidence="1" type="ORF">EWB00_004464</name>
</gene>
<feature type="non-terminal residue" evidence="1">
    <location>
        <position position="58"/>
    </location>
</feature>
<sequence>MQEQSRRDKFLRMVEEMFVDPDELDNLTEYEKAALFSAIRSEQIKRYKKWNADEALLE</sequence>
<dbReference type="AlphaFoldDB" id="A0A4Z2D553"/>
<proteinExistence type="predicted"/>
<evidence type="ECO:0000313" key="2">
    <source>
        <dbReference type="Proteomes" id="UP000311919"/>
    </source>
</evidence>
<dbReference type="EMBL" id="SKCS01000286">
    <property type="protein sequence ID" value="TNN11602.1"/>
    <property type="molecule type" value="Genomic_DNA"/>
</dbReference>
<dbReference type="Proteomes" id="UP000311919">
    <property type="component" value="Unassembled WGS sequence"/>
</dbReference>
<organism evidence="1 2">
    <name type="scientific">Schistosoma japonicum</name>
    <name type="common">Blood fluke</name>
    <dbReference type="NCBI Taxonomy" id="6182"/>
    <lineage>
        <taxon>Eukaryota</taxon>
        <taxon>Metazoa</taxon>
        <taxon>Spiralia</taxon>
        <taxon>Lophotrochozoa</taxon>
        <taxon>Platyhelminthes</taxon>
        <taxon>Trematoda</taxon>
        <taxon>Digenea</taxon>
        <taxon>Strigeidida</taxon>
        <taxon>Schistosomatoidea</taxon>
        <taxon>Schistosomatidae</taxon>
        <taxon>Schistosoma</taxon>
    </lineage>
</organism>
<dbReference type="OrthoDB" id="10003345at2759"/>
<protein>
    <submittedName>
        <fullName evidence="1">Uncharacterized protein</fullName>
    </submittedName>
</protein>
<name>A0A4Z2D553_SCHJA</name>
<keyword evidence="2" id="KW-1185">Reference proteome</keyword>
<accession>A0A4Z2D553</accession>
<evidence type="ECO:0000313" key="1">
    <source>
        <dbReference type="EMBL" id="TNN11602.1"/>
    </source>
</evidence>